<dbReference type="GO" id="GO:0003700">
    <property type="term" value="F:DNA-binding transcription factor activity"/>
    <property type="evidence" value="ECO:0007669"/>
    <property type="project" value="InterPro"/>
</dbReference>
<feature type="domain" description="HTH merR-type" evidence="6">
    <location>
        <begin position="1"/>
        <end position="71"/>
    </location>
</feature>
<dbReference type="Pfam" id="PF13411">
    <property type="entry name" value="MerR_1"/>
    <property type="match status" value="1"/>
</dbReference>
<evidence type="ECO:0000313" key="7">
    <source>
        <dbReference type="EMBL" id="GIO29479.1"/>
    </source>
</evidence>
<dbReference type="PANTHER" id="PTHR30204:SF69">
    <property type="entry name" value="MERR-FAMILY TRANSCRIPTIONAL REGULATOR"/>
    <property type="match status" value="1"/>
</dbReference>
<evidence type="ECO:0000256" key="4">
    <source>
        <dbReference type="ARBA" id="ARBA00023163"/>
    </source>
</evidence>
<evidence type="ECO:0000256" key="5">
    <source>
        <dbReference type="SAM" id="Coils"/>
    </source>
</evidence>
<keyword evidence="1" id="KW-0678">Repressor</keyword>
<name>A0A919XBL9_9BACL</name>
<dbReference type="SMART" id="SM00422">
    <property type="entry name" value="HTH_MERR"/>
    <property type="match status" value="1"/>
</dbReference>
<proteinExistence type="predicted"/>
<dbReference type="InterPro" id="IPR010499">
    <property type="entry name" value="AraC_E-bd"/>
</dbReference>
<keyword evidence="2" id="KW-0805">Transcription regulation</keyword>
<keyword evidence="8" id="KW-1185">Reference proteome</keyword>
<dbReference type="SUPFAM" id="SSF46955">
    <property type="entry name" value="Putative DNA-binding domain"/>
    <property type="match status" value="1"/>
</dbReference>
<evidence type="ECO:0000313" key="8">
    <source>
        <dbReference type="Proteomes" id="UP000679779"/>
    </source>
</evidence>
<comment type="caution">
    <text evidence="7">The sequence shown here is derived from an EMBL/GenBank/DDBJ whole genome shotgun (WGS) entry which is preliminary data.</text>
</comment>
<dbReference type="InterPro" id="IPR000551">
    <property type="entry name" value="MerR-type_HTH_dom"/>
</dbReference>
<dbReference type="CDD" id="cd01107">
    <property type="entry name" value="HTH_BmrR"/>
    <property type="match status" value="1"/>
</dbReference>
<keyword evidence="4" id="KW-0804">Transcription</keyword>
<dbReference type="SMART" id="SM00871">
    <property type="entry name" value="AraC_E_bind"/>
    <property type="match status" value="1"/>
</dbReference>
<evidence type="ECO:0000256" key="2">
    <source>
        <dbReference type="ARBA" id="ARBA00023015"/>
    </source>
</evidence>
<reference evidence="7" key="1">
    <citation type="submission" date="2021-03" db="EMBL/GenBank/DDBJ databases">
        <title>Antimicrobial resistance genes in bacteria isolated from Japanese honey, and their potential for conferring macrolide and lincosamide resistance in the American foulbrood pathogen Paenibacillus larvae.</title>
        <authorList>
            <person name="Okamoto M."/>
            <person name="Kumagai M."/>
            <person name="Kanamori H."/>
            <person name="Takamatsu D."/>
        </authorList>
    </citation>
    <scope>NUCLEOTIDE SEQUENCE</scope>
    <source>
        <strain evidence="7">J2TS6</strain>
    </source>
</reference>
<feature type="coiled-coil region" evidence="5">
    <location>
        <begin position="86"/>
        <end position="113"/>
    </location>
</feature>
<dbReference type="InterPro" id="IPR009061">
    <property type="entry name" value="DNA-bd_dom_put_sf"/>
</dbReference>
<keyword evidence="3" id="KW-0238">DNA-binding</keyword>
<keyword evidence="5" id="KW-0175">Coiled coil</keyword>
<evidence type="ECO:0000259" key="6">
    <source>
        <dbReference type="PROSITE" id="PS50937"/>
    </source>
</evidence>
<dbReference type="PANTHER" id="PTHR30204">
    <property type="entry name" value="REDOX-CYCLING DRUG-SENSING TRANSCRIPTIONAL ACTIVATOR SOXR"/>
    <property type="match status" value="1"/>
</dbReference>
<organism evidence="7 8">
    <name type="scientific">Paenibacillus albilobatus</name>
    <dbReference type="NCBI Taxonomy" id="2716884"/>
    <lineage>
        <taxon>Bacteria</taxon>
        <taxon>Bacillati</taxon>
        <taxon>Bacillota</taxon>
        <taxon>Bacilli</taxon>
        <taxon>Bacillales</taxon>
        <taxon>Paenibacillaceae</taxon>
        <taxon>Paenibacillus</taxon>
    </lineage>
</organism>
<dbReference type="Proteomes" id="UP000679779">
    <property type="component" value="Unassembled WGS sequence"/>
</dbReference>
<dbReference type="RefSeq" id="WP_160037985.1">
    <property type="nucleotide sequence ID" value="NZ_BORQ01000001.1"/>
</dbReference>
<evidence type="ECO:0000256" key="3">
    <source>
        <dbReference type="ARBA" id="ARBA00023125"/>
    </source>
</evidence>
<evidence type="ECO:0000256" key="1">
    <source>
        <dbReference type="ARBA" id="ARBA00022491"/>
    </source>
</evidence>
<dbReference type="Pfam" id="PF06445">
    <property type="entry name" value="GyrI-like"/>
    <property type="match status" value="1"/>
</dbReference>
<dbReference type="AlphaFoldDB" id="A0A919XBL9"/>
<gene>
    <name evidence="7" type="ORF">J2TS6_06200</name>
</gene>
<dbReference type="EMBL" id="BORQ01000001">
    <property type="protein sequence ID" value="GIO29479.1"/>
    <property type="molecule type" value="Genomic_DNA"/>
</dbReference>
<dbReference type="PROSITE" id="PS50937">
    <property type="entry name" value="HTH_MERR_2"/>
    <property type="match status" value="1"/>
</dbReference>
<dbReference type="GO" id="GO:0003677">
    <property type="term" value="F:DNA binding"/>
    <property type="evidence" value="ECO:0007669"/>
    <property type="project" value="UniProtKB-KW"/>
</dbReference>
<sequence>MFKISEFSKLSQVPAKTLRFYDQLELLKPAYTDRQSGYRYYTSDQLLLLHRILVFKDLGFTLDQIRQLIHDDVSPAEMRGMFRLKQAELQSLIQSETERLKRIEARLEQIERSGMPHHEILVKKVDPLMVVSVRETTNRASIPYLFEEIGEYVRRNWGTKPSYHMVVWHSCPECESSISLEIACPITLPLPDTDRFKIKLLPEMTVASVKHFSRPDTDTPVSIELGSWIEKNGYQISTDMPSRELYLSRQEGRESRYVTESQMPIIANRMEGLN</sequence>
<dbReference type="InterPro" id="IPR029442">
    <property type="entry name" value="GyrI-like"/>
</dbReference>
<dbReference type="Gene3D" id="3.20.80.10">
    <property type="entry name" value="Regulatory factor, effector binding domain"/>
    <property type="match status" value="1"/>
</dbReference>
<dbReference type="SUPFAM" id="SSF55136">
    <property type="entry name" value="Probable bacterial effector-binding domain"/>
    <property type="match status" value="1"/>
</dbReference>
<dbReference type="InterPro" id="IPR011256">
    <property type="entry name" value="Reg_factor_effector_dom_sf"/>
</dbReference>
<accession>A0A919XBL9</accession>
<protein>
    <submittedName>
        <fullName evidence="7">MerR family transcriptional regulator</fullName>
    </submittedName>
</protein>
<dbReference type="InterPro" id="IPR047057">
    <property type="entry name" value="MerR_fam"/>
</dbReference>
<dbReference type="Gene3D" id="1.10.1660.10">
    <property type="match status" value="1"/>
</dbReference>